<dbReference type="AlphaFoldDB" id="A0A226DT58"/>
<comment type="caution">
    <text evidence="1">The sequence shown here is derived from an EMBL/GenBank/DDBJ whole genome shotgun (WGS) entry which is preliminary data.</text>
</comment>
<evidence type="ECO:0000313" key="2">
    <source>
        <dbReference type="Proteomes" id="UP000198287"/>
    </source>
</evidence>
<gene>
    <name evidence="1" type="ORF">Fcan01_16976</name>
</gene>
<dbReference type="Proteomes" id="UP000198287">
    <property type="component" value="Unassembled WGS sequence"/>
</dbReference>
<dbReference type="OMA" id="FARTEQY"/>
<evidence type="ECO:0000313" key="1">
    <source>
        <dbReference type="EMBL" id="OXA48208.1"/>
    </source>
</evidence>
<keyword evidence="2" id="KW-1185">Reference proteome</keyword>
<dbReference type="EMBL" id="LNIX01000012">
    <property type="protein sequence ID" value="OXA48208.1"/>
    <property type="molecule type" value="Genomic_DNA"/>
</dbReference>
<protein>
    <recommendedName>
        <fullName evidence="3">MULE transposase domain-containing protein</fullName>
    </recommendedName>
</protein>
<evidence type="ECO:0008006" key="3">
    <source>
        <dbReference type="Google" id="ProtNLM"/>
    </source>
</evidence>
<proteinExistence type="predicted"/>
<sequence length="221" mass="25473">MSDFEVASRNGWLHSFPESEARSCFFHFRQANYRRIQHDADLMELESNATFSLNLRSLIALAFIPPSDVSASFEELLRSDFFEENKDTLDNYVSYFRNTWIGAFDPAGTRQTPMFPIPLWNCYLSVLRGLPKTNNYCEGFHRGFSSMLSVHHPTLPKLVTGLLKEQAITTFKSEQFVAAIFEKPPKSVMDQRDRLKTAVDRYGKIPRSEYIRGICHCIALK</sequence>
<name>A0A226DT58_FOLCA</name>
<accession>A0A226DT58</accession>
<reference evidence="1 2" key="1">
    <citation type="submission" date="2015-12" db="EMBL/GenBank/DDBJ databases">
        <title>The genome of Folsomia candida.</title>
        <authorList>
            <person name="Faddeeva A."/>
            <person name="Derks M.F."/>
            <person name="Anvar Y."/>
            <person name="Smit S."/>
            <person name="Van Straalen N."/>
            <person name="Roelofs D."/>
        </authorList>
    </citation>
    <scope>NUCLEOTIDE SEQUENCE [LARGE SCALE GENOMIC DNA]</scope>
    <source>
        <strain evidence="1 2">VU population</strain>
        <tissue evidence="1">Whole body</tissue>
    </source>
</reference>
<dbReference type="OrthoDB" id="93990at2759"/>
<organism evidence="1 2">
    <name type="scientific">Folsomia candida</name>
    <name type="common">Springtail</name>
    <dbReference type="NCBI Taxonomy" id="158441"/>
    <lineage>
        <taxon>Eukaryota</taxon>
        <taxon>Metazoa</taxon>
        <taxon>Ecdysozoa</taxon>
        <taxon>Arthropoda</taxon>
        <taxon>Hexapoda</taxon>
        <taxon>Collembola</taxon>
        <taxon>Entomobryomorpha</taxon>
        <taxon>Isotomoidea</taxon>
        <taxon>Isotomidae</taxon>
        <taxon>Proisotominae</taxon>
        <taxon>Folsomia</taxon>
    </lineage>
</organism>